<dbReference type="AlphaFoldDB" id="A0AAD2J4X5"/>
<comment type="caution">
    <text evidence="1">The sequence shown here is derived from an EMBL/GenBank/DDBJ whole genome shotgun (WGS) entry which is preliminary data.</text>
</comment>
<evidence type="ECO:0000313" key="1">
    <source>
        <dbReference type="EMBL" id="CUJ70623.1"/>
    </source>
</evidence>
<sequence>MTDSPTPSDIEQLPQAWRTLWRAHTTLPDSVASDEFTIFVRAGGRDAAHLAVKRALHAMFPAAYQDLDEAYENLSSAPELVREGVSERHVDRLFEVAWSGNKVDAWVSAPVFVVPEAAALYAAWITAQLDHASQYASLAFAPAPGVVLDALAPAAAHRKAPAQAMAEAAPLVRPIRHHDGFLIVGDRLVINVHPSGGCDQIDVEVSATAEAIGEDRGVRLSADERLSFEPQDICIDGDVLTCAARTPFMARYAPGVTDYREGFTVTLEPGQADAVRQAVAQLRRVLAGYQAVADQLRPLLSGEPDLWNVQIPVFHLVVARVLDGADQTAALAALDKATHSMPADVRRRVEDPALWAALDAAVNCSGDSSQ</sequence>
<protein>
    <submittedName>
        <fullName evidence="1">Uncharacterized protein</fullName>
    </submittedName>
</protein>
<gene>
    <name evidence="1" type="ORF">ERS370000_05398</name>
</gene>
<dbReference type="RefSeq" id="WP_054458000.1">
    <property type="nucleotide sequence ID" value="NZ_CYTK01000012.1"/>
</dbReference>
<dbReference type="EMBL" id="CYTK01000012">
    <property type="protein sequence ID" value="CUJ70623.1"/>
    <property type="molecule type" value="Genomic_DNA"/>
</dbReference>
<accession>A0AAD2J4X5</accession>
<proteinExistence type="predicted"/>
<reference evidence="1 2" key="1">
    <citation type="submission" date="2015-09" db="EMBL/GenBank/DDBJ databases">
        <authorList>
            <consortium name="Pathogen Informatics"/>
        </authorList>
    </citation>
    <scope>NUCLEOTIDE SEQUENCE [LARGE SCALE GENOMIC DNA]</scope>
    <source>
        <strain evidence="1 2">2789STDY5608625</strain>
    </source>
</reference>
<name>A0AAD2J4X5_ACHAE</name>
<dbReference type="Proteomes" id="UP000044098">
    <property type="component" value="Unassembled WGS sequence"/>
</dbReference>
<evidence type="ECO:0000313" key="2">
    <source>
        <dbReference type="Proteomes" id="UP000044098"/>
    </source>
</evidence>
<organism evidence="1 2">
    <name type="scientific">Achromobacter aegrifaciens</name>
    <dbReference type="NCBI Taxonomy" id="1287736"/>
    <lineage>
        <taxon>Bacteria</taxon>
        <taxon>Pseudomonadati</taxon>
        <taxon>Pseudomonadota</taxon>
        <taxon>Betaproteobacteria</taxon>
        <taxon>Burkholderiales</taxon>
        <taxon>Alcaligenaceae</taxon>
        <taxon>Achromobacter</taxon>
    </lineage>
</organism>